<keyword evidence="3" id="KW-0472">Membrane</keyword>
<reference evidence="5" key="1">
    <citation type="journal article" date="2019" name="Int. J. Syst. Evol. Microbiol.">
        <title>The Global Catalogue of Microorganisms (GCM) 10K type strain sequencing project: providing services to taxonomists for standard genome sequencing and annotation.</title>
        <authorList>
            <consortium name="The Broad Institute Genomics Platform"/>
            <consortium name="The Broad Institute Genome Sequencing Center for Infectious Disease"/>
            <person name="Wu L."/>
            <person name="Ma J."/>
        </authorList>
    </citation>
    <scope>NUCLEOTIDE SEQUENCE [LARGE SCALE GENOMIC DNA]</scope>
    <source>
        <strain evidence="5">CGMCC 4.1469</strain>
    </source>
</reference>
<feature type="transmembrane region" description="Helical" evidence="3">
    <location>
        <begin position="21"/>
        <end position="43"/>
    </location>
</feature>
<keyword evidence="3" id="KW-1133">Transmembrane helix</keyword>
<evidence type="ECO:0000313" key="5">
    <source>
        <dbReference type="Proteomes" id="UP001596052"/>
    </source>
</evidence>
<evidence type="ECO:0000313" key="4">
    <source>
        <dbReference type="EMBL" id="MFC5455968.1"/>
    </source>
</evidence>
<evidence type="ECO:0000256" key="1">
    <source>
        <dbReference type="SAM" id="Coils"/>
    </source>
</evidence>
<sequence>MAKRKPHEEQELPFVALMDTMTNVVGVLIIVLVMVGLSVASAVKKVLSDLPPVTKEELQKIQEDVKKLPEKIDPQKVEEQKKQAEAELKRVQEELKTVDTADVQSKMKFMDLEAFQKQLDERKKERELNKAATDKMLTEVERLKALLDQTPVFTPPPPSYVRLPNPRPYPEKPNETRILVAKQGVLSFNQAKFLGPILEGMDKVKSQLEFQKVEYAPFAKLLEGILGSPANAQKAWPEIAPLVDRVQLEYVALAYKALVTGGIPATKSFLTDVADIAVATRQTMPVVAEAIVAAGKGDVAPWVKLDPARPPAPPVIKASVGGGKISFAWGSFTKDVKATPKDVAGFFHDLAKVKGIENASKARTIYDAARLQAMLQRAASNPLIAGSYGFEPKILPTLPYVQLALTPKSGGGETIASLKQPNSAFIRLMRDIKADPNGVVIFQVMPDAFEAYLEARKVADEVGVPATWEFLAKLDLAVNISGYEVQRLAPAPPPPGKGAPGAVTIAPPKRSLD</sequence>
<evidence type="ECO:0000256" key="3">
    <source>
        <dbReference type="SAM" id="Phobius"/>
    </source>
</evidence>
<name>A0ABW0KR76_9BACT</name>
<proteinExistence type="predicted"/>
<protein>
    <submittedName>
        <fullName evidence="4">Uncharacterized protein</fullName>
    </submittedName>
</protein>
<organism evidence="4 5">
    <name type="scientific">Prosthecobacter fluviatilis</name>
    <dbReference type="NCBI Taxonomy" id="445931"/>
    <lineage>
        <taxon>Bacteria</taxon>
        <taxon>Pseudomonadati</taxon>
        <taxon>Verrucomicrobiota</taxon>
        <taxon>Verrucomicrobiia</taxon>
        <taxon>Verrucomicrobiales</taxon>
        <taxon>Verrucomicrobiaceae</taxon>
        <taxon>Prosthecobacter</taxon>
    </lineage>
</organism>
<dbReference type="Proteomes" id="UP001596052">
    <property type="component" value="Unassembled WGS sequence"/>
</dbReference>
<dbReference type="EMBL" id="JBHSMQ010000004">
    <property type="protein sequence ID" value="MFC5455968.1"/>
    <property type="molecule type" value="Genomic_DNA"/>
</dbReference>
<accession>A0ABW0KR76</accession>
<keyword evidence="1" id="KW-0175">Coiled coil</keyword>
<comment type="caution">
    <text evidence="4">The sequence shown here is derived from an EMBL/GenBank/DDBJ whole genome shotgun (WGS) entry which is preliminary data.</text>
</comment>
<keyword evidence="5" id="KW-1185">Reference proteome</keyword>
<gene>
    <name evidence="4" type="ORF">ACFQDI_13975</name>
</gene>
<evidence type="ECO:0000256" key="2">
    <source>
        <dbReference type="SAM" id="MobiDB-lite"/>
    </source>
</evidence>
<feature type="coiled-coil region" evidence="1">
    <location>
        <begin position="74"/>
        <end position="101"/>
    </location>
</feature>
<dbReference type="RefSeq" id="WP_377167674.1">
    <property type="nucleotide sequence ID" value="NZ_JBHSMQ010000004.1"/>
</dbReference>
<feature type="region of interest" description="Disordered" evidence="2">
    <location>
        <begin position="489"/>
        <end position="513"/>
    </location>
</feature>
<keyword evidence="3" id="KW-0812">Transmembrane</keyword>